<dbReference type="RefSeq" id="WP_346187456.1">
    <property type="nucleotide sequence ID" value="NZ_BAABRL010000002.1"/>
</dbReference>
<evidence type="ECO:0000259" key="2">
    <source>
        <dbReference type="Pfam" id="PF07589"/>
    </source>
</evidence>
<dbReference type="Pfam" id="PF07589">
    <property type="entry name" value="PEP-CTERM"/>
    <property type="match status" value="1"/>
</dbReference>
<keyword evidence="4" id="KW-1185">Reference proteome</keyword>
<dbReference type="Gene3D" id="2.60.120.200">
    <property type="match status" value="1"/>
</dbReference>
<dbReference type="SUPFAM" id="SSF49899">
    <property type="entry name" value="Concanavalin A-like lectins/glucanases"/>
    <property type="match status" value="1"/>
</dbReference>
<accession>A0ABP9UXQ3</accession>
<dbReference type="InterPro" id="IPR013424">
    <property type="entry name" value="Ice-binding_C"/>
</dbReference>
<dbReference type="EMBL" id="BAABRL010000002">
    <property type="protein sequence ID" value="GAA5494495.1"/>
    <property type="molecule type" value="Genomic_DNA"/>
</dbReference>
<evidence type="ECO:0000256" key="1">
    <source>
        <dbReference type="SAM" id="SignalP"/>
    </source>
</evidence>
<name>A0ABP9UXQ3_9BACT</name>
<evidence type="ECO:0000313" key="4">
    <source>
        <dbReference type="Proteomes" id="UP001424741"/>
    </source>
</evidence>
<dbReference type="InterPro" id="IPR013320">
    <property type="entry name" value="ConA-like_dom_sf"/>
</dbReference>
<feature type="signal peptide" evidence="1">
    <location>
        <begin position="1"/>
        <end position="21"/>
    </location>
</feature>
<protein>
    <recommendedName>
        <fullName evidence="2">Ice-binding protein C-terminal domain-containing protein</fullName>
    </recommendedName>
</protein>
<feature type="chain" id="PRO_5047520508" description="Ice-binding protein C-terminal domain-containing protein" evidence="1">
    <location>
        <begin position="22"/>
        <end position="225"/>
    </location>
</feature>
<feature type="domain" description="Ice-binding protein C-terminal" evidence="2">
    <location>
        <begin position="202"/>
        <end position="225"/>
    </location>
</feature>
<sequence length="225" mass="22986">MNKLVTASALATLGLAGMAQATLTAWQTEVGLGATASSTVFATTSTPVKHDVGTLSGAQSFEFIVNANLGGVSSALLGDRTSGTGNEQALKFEQYNNTGNLGLSAFGVADWNSGVAAPTGVDTHIVFSTDGVTGTNLYLNGSLVGTTTTVLDISGLTGLGAVDRGASFQDVMDGDILGFASYDSELTSGEILDHYNAFNAAAVPEPTSTMFIGLGAVCLLFRKRR</sequence>
<reference evidence="3 4" key="1">
    <citation type="submission" date="2024-02" db="EMBL/GenBank/DDBJ databases">
        <title>Rubritalea halochordaticola NBRC 107102.</title>
        <authorList>
            <person name="Ichikawa N."/>
            <person name="Katano-Makiyama Y."/>
            <person name="Hidaka K."/>
        </authorList>
    </citation>
    <scope>NUCLEOTIDE SEQUENCE [LARGE SCALE GENOMIC DNA]</scope>
    <source>
        <strain evidence="3 4">NBRC 107102</strain>
    </source>
</reference>
<proteinExistence type="predicted"/>
<dbReference type="NCBIfam" id="TIGR02595">
    <property type="entry name" value="PEP_CTERM"/>
    <property type="match status" value="1"/>
</dbReference>
<keyword evidence="1" id="KW-0732">Signal</keyword>
<dbReference type="Pfam" id="PF13385">
    <property type="entry name" value="Laminin_G_3"/>
    <property type="match status" value="1"/>
</dbReference>
<dbReference type="Proteomes" id="UP001424741">
    <property type="component" value="Unassembled WGS sequence"/>
</dbReference>
<comment type="caution">
    <text evidence="3">The sequence shown here is derived from an EMBL/GenBank/DDBJ whole genome shotgun (WGS) entry which is preliminary data.</text>
</comment>
<organism evidence="3 4">
    <name type="scientific">Rubritalea halochordaticola</name>
    <dbReference type="NCBI Taxonomy" id="714537"/>
    <lineage>
        <taxon>Bacteria</taxon>
        <taxon>Pseudomonadati</taxon>
        <taxon>Verrucomicrobiota</taxon>
        <taxon>Verrucomicrobiia</taxon>
        <taxon>Verrucomicrobiales</taxon>
        <taxon>Rubritaleaceae</taxon>
        <taxon>Rubritalea</taxon>
    </lineage>
</organism>
<gene>
    <name evidence="3" type="ORF">Rhal01_00656</name>
</gene>
<evidence type="ECO:0000313" key="3">
    <source>
        <dbReference type="EMBL" id="GAA5494495.1"/>
    </source>
</evidence>